<name>A0A401TXT4_CHIPU</name>
<evidence type="ECO:0008006" key="3">
    <source>
        <dbReference type="Google" id="ProtNLM"/>
    </source>
</evidence>
<dbReference type="SUPFAM" id="SSF82693">
    <property type="entry name" value="Multidrug efflux transporter AcrB pore domain, PN1, PN2, PC1 and PC2 subdomains"/>
    <property type="match status" value="1"/>
</dbReference>
<dbReference type="InterPro" id="IPR001036">
    <property type="entry name" value="Acrflvin-R"/>
</dbReference>
<dbReference type="Gene3D" id="3.30.70.1430">
    <property type="entry name" value="Multidrug efflux transporter AcrB pore domain"/>
    <property type="match status" value="1"/>
</dbReference>
<dbReference type="Gene3D" id="3.30.2090.10">
    <property type="entry name" value="Multidrug efflux transporter AcrB TolC docking domain, DN and DC subdomains"/>
    <property type="match status" value="1"/>
</dbReference>
<accession>A0A401TXT4</accession>
<sequence>DEGDVALQAIRIPGTSLTQSLEMQAMVEKRLIKIPEVREVFARTGTAEVATDLMPPSTSDGYVMLKPRKEWPDPEKSKAAVVSEIQEAAEEIPGNVYEISQPIQQRFNELISGVRSDVGVKIFGDDLDVLVQTAAQVQAVLQNVQGAADVKTEQASGLPVLTVKLNRQALSRYGINVGDVQNLVEIAVGGKNSGMVFEGDRRFNIVVR</sequence>
<dbReference type="InterPro" id="IPR027463">
    <property type="entry name" value="AcrB_DN_DC_subdom"/>
</dbReference>
<evidence type="ECO:0000313" key="2">
    <source>
        <dbReference type="Proteomes" id="UP000287033"/>
    </source>
</evidence>
<dbReference type="STRING" id="137246.A0A401TXT4"/>
<dbReference type="Pfam" id="PF00873">
    <property type="entry name" value="ACR_tran"/>
    <property type="match status" value="1"/>
</dbReference>
<reference evidence="1 2" key="1">
    <citation type="journal article" date="2018" name="Nat. Ecol. Evol.">
        <title>Shark genomes provide insights into elasmobranch evolution and the origin of vertebrates.</title>
        <authorList>
            <person name="Hara Y"/>
            <person name="Yamaguchi K"/>
            <person name="Onimaru K"/>
            <person name="Kadota M"/>
            <person name="Koyanagi M"/>
            <person name="Keeley SD"/>
            <person name="Tatsumi K"/>
            <person name="Tanaka K"/>
            <person name="Motone F"/>
            <person name="Kageyama Y"/>
            <person name="Nozu R"/>
            <person name="Adachi N"/>
            <person name="Nishimura O"/>
            <person name="Nakagawa R"/>
            <person name="Tanegashima C"/>
            <person name="Kiyatake I"/>
            <person name="Matsumoto R"/>
            <person name="Murakumo K"/>
            <person name="Nishida K"/>
            <person name="Terakita A"/>
            <person name="Kuratani S"/>
            <person name="Sato K"/>
            <person name="Hyodo S Kuraku.S."/>
        </authorList>
    </citation>
    <scope>NUCLEOTIDE SEQUENCE [LARGE SCALE GENOMIC DNA]</scope>
</reference>
<dbReference type="PANTHER" id="PTHR32063:SF24">
    <property type="entry name" value="CATION EFFLUX SYSTEM (ACRB_ACRD_ACRF FAMILY)"/>
    <property type="match status" value="1"/>
</dbReference>
<dbReference type="GO" id="GO:0042910">
    <property type="term" value="F:xenobiotic transmembrane transporter activity"/>
    <property type="evidence" value="ECO:0007669"/>
    <property type="project" value="TreeGrafter"/>
</dbReference>
<dbReference type="EMBL" id="BEZZ01219588">
    <property type="protein sequence ID" value="GCC47449.1"/>
    <property type="molecule type" value="Genomic_DNA"/>
</dbReference>
<dbReference type="GO" id="GO:0005886">
    <property type="term" value="C:plasma membrane"/>
    <property type="evidence" value="ECO:0007669"/>
    <property type="project" value="TreeGrafter"/>
</dbReference>
<dbReference type="OrthoDB" id="10065779at2759"/>
<protein>
    <recommendedName>
        <fullName evidence="3">CusA/CzcA family heavy metal efflux RND transporter</fullName>
    </recommendedName>
</protein>
<dbReference type="Gene3D" id="3.30.70.1440">
    <property type="entry name" value="Multidrug efflux transporter AcrB pore domain"/>
    <property type="match status" value="1"/>
</dbReference>
<keyword evidence="2" id="KW-1185">Reference proteome</keyword>
<dbReference type="AlphaFoldDB" id="A0A401TXT4"/>
<dbReference type="Proteomes" id="UP000287033">
    <property type="component" value="Unassembled WGS sequence"/>
</dbReference>
<dbReference type="PANTHER" id="PTHR32063">
    <property type="match status" value="1"/>
</dbReference>
<feature type="non-terminal residue" evidence="1">
    <location>
        <position position="1"/>
    </location>
</feature>
<evidence type="ECO:0000313" key="1">
    <source>
        <dbReference type="EMBL" id="GCC47449.1"/>
    </source>
</evidence>
<organism evidence="1 2">
    <name type="scientific">Chiloscyllium punctatum</name>
    <name type="common">Brownbanded bambooshark</name>
    <name type="synonym">Hemiscyllium punctatum</name>
    <dbReference type="NCBI Taxonomy" id="137246"/>
    <lineage>
        <taxon>Eukaryota</taxon>
        <taxon>Metazoa</taxon>
        <taxon>Chordata</taxon>
        <taxon>Craniata</taxon>
        <taxon>Vertebrata</taxon>
        <taxon>Chondrichthyes</taxon>
        <taxon>Elasmobranchii</taxon>
        <taxon>Galeomorphii</taxon>
        <taxon>Galeoidea</taxon>
        <taxon>Orectolobiformes</taxon>
        <taxon>Hemiscylliidae</taxon>
        <taxon>Chiloscyllium</taxon>
    </lineage>
</organism>
<proteinExistence type="predicted"/>
<comment type="caution">
    <text evidence="1">The sequence shown here is derived from an EMBL/GenBank/DDBJ whole genome shotgun (WGS) entry which is preliminary data.</text>
</comment>
<gene>
    <name evidence="1" type="ORF">chiPu_0031802</name>
</gene>
<feature type="non-terminal residue" evidence="1">
    <location>
        <position position="208"/>
    </location>
</feature>
<dbReference type="SUPFAM" id="SSF82714">
    <property type="entry name" value="Multidrug efflux transporter AcrB TolC docking domain, DN and DC subdomains"/>
    <property type="match status" value="1"/>
</dbReference>